<gene>
    <name evidence="2" type="ORF">H6G95_14160</name>
</gene>
<evidence type="ECO:0000259" key="1">
    <source>
        <dbReference type="PROSITE" id="PS51186"/>
    </source>
</evidence>
<feature type="domain" description="N-acetyltransferase" evidence="1">
    <location>
        <begin position="7"/>
        <end position="144"/>
    </location>
</feature>
<dbReference type="Proteomes" id="UP000604661">
    <property type="component" value="Unassembled WGS sequence"/>
</dbReference>
<dbReference type="Gene3D" id="3.40.630.30">
    <property type="match status" value="1"/>
</dbReference>
<evidence type="ECO:0000313" key="2">
    <source>
        <dbReference type="EMBL" id="MBD2561736.1"/>
    </source>
</evidence>
<dbReference type="EMBL" id="JACJTE010000013">
    <property type="protein sequence ID" value="MBD2561736.1"/>
    <property type="molecule type" value="Genomic_DNA"/>
</dbReference>
<dbReference type="RefSeq" id="WP_190894320.1">
    <property type="nucleotide sequence ID" value="NZ_JACJTE010000013.1"/>
</dbReference>
<dbReference type="CDD" id="cd04301">
    <property type="entry name" value="NAT_SF"/>
    <property type="match status" value="1"/>
</dbReference>
<protein>
    <submittedName>
        <fullName evidence="2">GNAT family N-acetyltransferase</fullName>
    </submittedName>
</protein>
<dbReference type="InterPro" id="IPR000182">
    <property type="entry name" value="GNAT_dom"/>
</dbReference>
<evidence type="ECO:0000313" key="3">
    <source>
        <dbReference type="Proteomes" id="UP000604661"/>
    </source>
</evidence>
<proteinExistence type="predicted"/>
<organism evidence="2 3">
    <name type="scientific">Nostoc linckia FACHB-391</name>
    <dbReference type="NCBI Taxonomy" id="2692906"/>
    <lineage>
        <taxon>Bacteria</taxon>
        <taxon>Bacillati</taxon>
        <taxon>Cyanobacteriota</taxon>
        <taxon>Cyanophyceae</taxon>
        <taxon>Nostocales</taxon>
        <taxon>Nostocaceae</taxon>
        <taxon>Nostoc</taxon>
    </lineage>
</organism>
<dbReference type="PROSITE" id="PS51186">
    <property type="entry name" value="GNAT"/>
    <property type="match status" value="1"/>
</dbReference>
<keyword evidence="3" id="KW-1185">Reference proteome</keyword>
<dbReference type="InterPro" id="IPR016181">
    <property type="entry name" value="Acyl_CoA_acyltransferase"/>
</dbReference>
<dbReference type="SUPFAM" id="SSF55729">
    <property type="entry name" value="Acyl-CoA N-acyltransferases (Nat)"/>
    <property type="match status" value="1"/>
</dbReference>
<sequence>MTKDGQIKIEEIDDRSPYLPTVIELWGLNRTTLGFFPKGAFAERAKNRQILVALDPQAGCIGYLLYRHSYDRITIVHLCVDGEHQNKKVARLLVNHLKQITQEKYTGIGLNCRRDYDLAGMWSKLGFVPQYEKEGKSKDKKLLTFWWFDHGHQNLFSNNHIFKLESKLCVVIDANIFFNLYRDEDSSNEESRLLLADWLEPELELCITDEIFNYISLVNDDKQRESQRQLAKRFVSLPCLSKSLDEICQNLQKVIYPKNIIISELDVRHLARAIASESHVFVSNKKELLDIADEIYDKFRLSILTLDELLIQLDELRNKPDYQPVRLAGTLLKQVSVQRGQEDLLTNYFTCINQGETKAGFQQQLRRFLAEVDKFDCYIVIEGENQPLALFVYGKHKKNELEVPLLRVVNNHLSATLVRHLIFQSVLHSAHEHRQFTRITDLTLDETVITAIQEDNFIRVNNGWLKVNLAVAETASQLSIRLVTLASNLGQEYNFCIQIADSLNKNNLITDIQASANIERFLFPGKIIDAEIPNFIIPIQPKWAKDLFDSDLARQTLFGSKIELAFNREAVYYRSVRNSRGLKAPCRIIWYVSQDDYKSYCGISSIRACSFVDEIIIDQPKNLYQRFQRLGVYKLADIMNVNQDKNGNIMAIRFSNTELFKYSINFKQVQNVINRKESFQSACKISNDSFKKLYNLGYTNKI</sequence>
<comment type="caution">
    <text evidence="2">The sequence shown here is derived from an EMBL/GenBank/DDBJ whole genome shotgun (WGS) entry which is preliminary data.</text>
</comment>
<dbReference type="Pfam" id="PF13673">
    <property type="entry name" value="Acetyltransf_10"/>
    <property type="match status" value="1"/>
</dbReference>
<accession>A0ABR8EVU1</accession>
<name>A0ABR8EVU1_NOSLI</name>
<reference evidence="2 3" key="1">
    <citation type="journal article" date="2020" name="ISME J.">
        <title>Comparative genomics reveals insights into cyanobacterial evolution and habitat adaptation.</title>
        <authorList>
            <person name="Chen M.Y."/>
            <person name="Teng W.K."/>
            <person name="Zhao L."/>
            <person name="Hu C.X."/>
            <person name="Zhou Y.K."/>
            <person name="Han B.P."/>
            <person name="Song L.R."/>
            <person name="Shu W.S."/>
        </authorList>
    </citation>
    <scope>NUCLEOTIDE SEQUENCE [LARGE SCALE GENOMIC DNA]</scope>
    <source>
        <strain evidence="2 3">FACHB-391</strain>
    </source>
</reference>